<dbReference type="AlphaFoldDB" id="A0A6P6DWR8"/>
<evidence type="ECO:0000256" key="4">
    <source>
        <dbReference type="ARBA" id="ARBA00022871"/>
    </source>
</evidence>
<feature type="region of interest" description="Disordered" evidence="9">
    <location>
        <begin position="93"/>
        <end position="148"/>
    </location>
</feature>
<comment type="function">
    <text evidence="8">May play a role in spermatogenesis.</text>
</comment>
<sequence>MRWKSRSKKRTCALRDFQKHRKETQILTPVPESLSRMHPHQDLPAAVRTSPPVTAMQPSKEHVDAAALSPVEAAPAPLTQHLLHLASSLSPGHSAHCSDPQCSPTSLTTSQPPEPLLPLERRSPPSLALPLSQPHPPDPATVPKPSWNMEDSPDQLLCTDQLSYFKILGIPFGQNWSQFFWGLPSLHSESLIAAARIAHGPPVPNLPTSFFNKISNVCAVHMQDKMSLLRSQAQGSPCLGPRSQPRFQPQPLGHAQTRKHPQSSSPILSPLCLPCNRDYGAAASTSHSNPRSLTPNEIQASEKLLCKKQLEWAWSVPSPVQRSQEGDSHSMYPRTGLLQDKSATATLPESFPISPELRETLDQHIQKWITEHQRDLLYKIQEDAEVTRALRDMARSCQAKDKLRPSPSSVSTAEGSKDKPWPSPSSVSTAEGSKDKPRPSPSSVSKAEGSQDKPQPSPSSLSIAESSKNKPQSSPSSLSVAEGSSDVQVRFQLRQDLDRILGHILAKAPKDVSRELGSSPRMVQKVILQKPERNLTRPTERESRNDLPESMDKKYIKDMLKTHLGVKTGQMHMGMIPLRVCQSLLNGNGAFSASDTHVETRKPPSSRAQETCVNPIQKFSFSKPSTLQNLEMHITRFRFVRSSSFGGMSWADLTIEDAKFLGKPPEAFPEEIAIRESVPTLNDLFVSSLLCKETEQALLREPGLQADIMNKSEHTKVKSLNNPQVYDSDVYLPDSLASAMPPCHRHSTPLGQNLASQMVAGLKTDRGRGMGHQKPGIPQHQHAQKSQSKMFAPVYKQEVSWRTNPGKHKDRLGDLRTLAPTWDRRTEDTLEKKNQLLTQKKPVPSEGYIQGSVKKFLQWISSEKKVKRQEEPQKKGTSSIVQSQRPTQTRPRMNHSTDEAQLIMTAVGQMLEAKLMLQQEFCAQKANQNKEKEGQDPLSQGSCFSDQRRMPGHTATPISHSCPMRERYPRDQESLKTRQCSSGQQSQRLPHPSVPTKLSL</sequence>
<feature type="compositionally biased region" description="Pro residues" evidence="9">
    <location>
        <begin position="133"/>
        <end position="142"/>
    </location>
</feature>
<feature type="compositionally biased region" description="Polar residues" evidence="9">
    <location>
        <begin position="875"/>
        <end position="891"/>
    </location>
</feature>
<feature type="compositionally biased region" description="Basic and acidic residues" evidence="9">
    <location>
        <begin position="963"/>
        <end position="976"/>
    </location>
</feature>
<evidence type="ECO:0000256" key="7">
    <source>
        <dbReference type="ARBA" id="ARBA00035009"/>
    </source>
</evidence>
<feature type="region of interest" description="Disordered" evidence="9">
    <location>
        <begin position="231"/>
        <end position="266"/>
    </location>
</feature>
<dbReference type="GeneID" id="111814755"/>
<dbReference type="OrthoDB" id="9806404at2759"/>
<evidence type="ECO:0000256" key="9">
    <source>
        <dbReference type="SAM" id="MobiDB-lite"/>
    </source>
</evidence>
<evidence type="ECO:0000313" key="12">
    <source>
        <dbReference type="RefSeq" id="XP_023564470.1"/>
    </source>
</evidence>
<feature type="region of interest" description="Disordered" evidence="9">
    <location>
        <begin position="865"/>
        <end position="895"/>
    </location>
</feature>
<organism evidence="11 12">
    <name type="scientific">Octodon degus</name>
    <name type="common">Degu</name>
    <name type="synonym">Sciurus degus</name>
    <dbReference type="NCBI Taxonomy" id="10160"/>
    <lineage>
        <taxon>Eukaryota</taxon>
        <taxon>Metazoa</taxon>
        <taxon>Chordata</taxon>
        <taxon>Craniata</taxon>
        <taxon>Vertebrata</taxon>
        <taxon>Euteleostomi</taxon>
        <taxon>Mammalia</taxon>
        <taxon>Eutheria</taxon>
        <taxon>Euarchontoglires</taxon>
        <taxon>Glires</taxon>
        <taxon>Rodentia</taxon>
        <taxon>Hystricomorpha</taxon>
        <taxon>Octodontidae</taxon>
        <taxon>Octodon</taxon>
    </lineage>
</organism>
<evidence type="ECO:0000256" key="3">
    <source>
        <dbReference type="ARBA" id="ARBA00022782"/>
    </source>
</evidence>
<feature type="domain" description="SPATA31" evidence="10">
    <location>
        <begin position="160"/>
        <end position="420"/>
    </location>
</feature>
<feature type="compositionally biased region" description="Low complexity" evidence="9">
    <location>
        <begin position="100"/>
        <end position="111"/>
    </location>
</feature>
<gene>
    <name evidence="12" type="primary">LOC111814755</name>
</gene>
<feature type="region of interest" description="Disordered" evidence="9">
    <location>
        <begin position="396"/>
        <end position="485"/>
    </location>
</feature>
<evidence type="ECO:0000256" key="1">
    <source>
        <dbReference type="ARBA" id="ARBA00004167"/>
    </source>
</evidence>
<dbReference type="PANTHER" id="PTHR21859:SF55">
    <property type="entry name" value="SPERMATOGENESIS-ASSOCIATED PROTEIN 31A1-RELATED"/>
    <property type="match status" value="1"/>
</dbReference>
<keyword evidence="4" id="KW-0744">Spermatogenesis</keyword>
<feature type="region of interest" description="Disordered" evidence="9">
    <location>
        <begin position="928"/>
        <end position="1000"/>
    </location>
</feature>
<dbReference type="RefSeq" id="XP_023564470.1">
    <property type="nucleotide sequence ID" value="XM_023708702.1"/>
</dbReference>
<dbReference type="GO" id="GO:0016020">
    <property type="term" value="C:membrane"/>
    <property type="evidence" value="ECO:0007669"/>
    <property type="project" value="UniProtKB-SubCell"/>
</dbReference>
<dbReference type="Pfam" id="PF14650">
    <property type="entry name" value="FAM75"/>
    <property type="match status" value="2"/>
</dbReference>
<evidence type="ECO:0000259" key="10">
    <source>
        <dbReference type="Pfam" id="PF14650"/>
    </source>
</evidence>
<evidence type="ECO:0000313" key="11">
    <source>
        <dbReference type="Proteomes" id="UP000515203"/>
    </source>
</evidence>
<dbReference type="Proteomes" id="UP000515203">
    <property type="component" value="Unplaced"/>
</dbReference>
<keyword evidence="5" id="KW-1133">Transmembrane helix</keyword>
<keyword evidence="2" id="KW-0812">Transmembrane</keyword>
<proteinExistence type="inferred from homology"/>
<evidence type="ECO:0000256" key="8">
    <source>
        <dbReference type="ARBA" id="ARBA00037695"/>
    </source>
</evidence>
<dbReference type="FunCoup" id="A0A6P6DWR8">
    <property type="interactions" value="71"/>
</dbReference>
<evidence type="ECO:0000256" key="2">
    <source>
        <dbReference type="ARBA" id="ARBA00022692"/>
    </source>
</evidence>
<evidence type="ECO:0000256" key="6">
    <source>
        <dbReference type="ARBA" id="ARBA00023136"/>
    </source>
</evidence>
<dbReference type="InterPro" id="IPR039509">
    <property type="entry name" value="SPATA31"/>
</dbReference>
<comment type="similarity">
    <text evidence="7">Belongs to the SPATA31 family.</text>
</comment>
<dbReference type="InParanoid" id="A0A6P6DWR8"/>
<keyword evidence="3" id="KW-0221">Differentiation</keyword>
<accession>A0A6P6DWR8</accession>
<comment type="subcellular location">
    <subcellularLocation>
        <location evidence="1">Membrane</location>
        <topology evidence="1">Single-pass membrane protein</topology>
    </subcellularLocation>
</comment>
<name>A0A6P6DWR8_OCTDE</name>
<evidence type="ECO:0000256" key="5">
    <source>
        <dbReference type="ARBA" id="ARBA00022989"/>
    </source>
</evidence>
<dbReference type="PANTHER" id="PTHR21859">
    <property type="entry name" value="ACROSOME-SPECIFIC PROTEIN"/>
    <property type="match status" value="1"/>
</dbReference>
<reference evidence="12" key="1">
    <citation type="submission" date="2025-08" db="UniProtKB">
        <authorList>
            <consortium name="RefSeq"/>
        </authorList>
    </citation>
    <scope>IDENTIFICATION</scope>
</reference>
<protein>
    <submittedName>
        <fullName evidence="12">Spermatogenesis-associated protein 31A5-like</fullName>
    </submittedName>
</protein>
<keyword evidence="11" id="KW-1185">Reference proteome</keyword>
<feature type="compositionally biased region" description="Basic and acidic residues" evidence="9">
    <location>
        <begin position="865"/>
        <end position="874"/>
    </location>
</feature>
<feature type="non-terminal residue" evidence="12">
    <location>
        <position position="1000"/>
    </location>
</feature>
<feature type="compositionally biased region" description="Low complexity" evidence="9">
    <location>
        <begin position="458"/>
        <end position="479"/>
    </location>
</feature>
<keyword evidence="6" id="KW-0472">Membrane</keyword>
<dbReference type="GO" id="GO:0007283">
    <property type="term" value="P:spermatogenesis"/>
    <property type="evidence" value="ECO:0007669"/>
    <property type="project" value="UniProtKB-KW"/>
</dbReference>
<dbReference type="GO" id="GO:0030154">
    <property type="term" value="P:cell differentiation"/>
    <property type="evidence" value="ECO:0007669"/>
    <property type="project" value="UniProtKB-KW"/>
</dbReference>
<feature type="domain" description="SPATA31" evidence="10">
    <location>
        <begin position="443"/>
        <end position="583"/>
    </location>
</feature>
<feature type="compositionally biased region" description="Polar residues" evidence="9">
    <location>
        <begin position="977"/>
        <end position="988"/>
    </location>
</feature>